<name>A0A7G9YG84_9EURY</name>
<evidence type="ECO:0000256" key="5">
    <source>
        <dbReference type="ARBA" id="ARBA00022801"/>
    </source>
</evidence>
<keyword evidence="4 8" id="KW-0255">Endonuclease</keyword>
<evidence type="ECO:0000256" key="2">
    <source>
        <dbReference type="ARBA" id="ARBA00022722"/>
    </source>
</evidence>
<evidence type="ECO:0000313" key="9">
    <source>
        <dbReference type="EMBL" id="QNO47018.1"/>
    </source>
</evidence>
<gene>
    <name evidence="8 9" type="primary">cas2</name>
    <name evidence="9" type="ORF">JMDIOONB_00030</name>
</gene>
<dbReference type="EC" id="3.1.-.-" evidence="8"/>
<proteinExistence type="inferred from homology"/>
<dbReference type="HAMAP" id="MF_01471">
    <property type="entry name" value="Cas2"/>
    <property type="match status" value="1"/>
</dbReference>
<evidence type="ECO:0000256" key="7">
    <source>
        <dbReference type="ARBA" id="ARBA00023118"/>
    </source>
</evidence>
<feature type="binding site" evidence="8">
    <location>
        <position position="8"/>
    </location>
    <ligand>
        <name>Mg(2+)</name>
        <dbReference type="ChEBI" id="CHEBI:18420"/>
        <note>catalytic</note>
    </ligand>
</feature>
<evidence type="ECO:0000256" key="3">
    <source>
        <dbReference type="ARBA" id="ARBA00022723"/>
    </source>
</evidence>
<organism evidence="9">
    <name type="scientific">Candidatus Methanogaster sp. ANME-2c ERB4</name>
    <dbReference type="NCBI Taxonomy" id="2759911"/>
    <lineage>
        <taxon>Archaea</taxon>
        <taxon>Methanobacteriati</taxon>
        <taxon>Methanobacteriota</taxon>
        <taxon>Stenosarchaea group</taxon>
        <taxon>Methanomicrobia</taxon>
        <taxon>Methanosarcinales</taxon>
        <taxon>ANME-2 cluster</taxon>
        <taxon>Candidatus Methanogasteraceae</taxon>
        <taxon>Candidatus Methanogaster</taxon>
    </lineage>
</organism>
<dbReference type="Pfam" id="PF09827">
    <property type="entry name" value="CRISPR_Cas2"/>
    <property type="match status" value="1"/>
</dbReference>
<dbReference type="GO" id="GO:0004521">
    <property type="term" value="F:RNA endonuclease activity"/>
    <property type="evidence" value="ECO:0007669"/>
    <property type="project" value="InterPro"/>
</dbReference>
<dbReference type="GO" id="GO:0046872">
    <property type="term" value="F:metal ion binding"/>
    <property type="evidence" value="ECO:0007669"/>
    <property type="project" value="UniProtKB-UniRule"/>
</dbReference>
<dbReference type="GO" id="GO:0051607">
    <property type="term" value="P:defense response to virus"/>
    <property type="evidence" value="ECO:0007669"/>
    <property type="project" value="UniProtKB-UniRule"/>
</dbReference>
<keyword evidence="7 8" id="KW-0051">Antiviral defense</keyword>
<reference evidence="9" key="1">
    <citation type="submission" date="2020-06" db="EMBL/GenBank/DDBJ databases">
        <title>Unique genomic features of the anaerobic methanotrophic archaea.</title>
        <authorList>
            <person name="Chadwick G.L."/>
            <person name="Skennerton C.T."/>
            <person name="Laso-Perez R."/>
            <person name="Leu A.O."/>
            <person name="Speth D.R."/>
            <person name="Yu H."/>
            <person name="Morgan-Lang C."/>
            <person name="Hatzenpichler R."/>
            <person name="Goudeau D."/>
            <person name="Malmstrom R."/>
            <person name="Brazelton W.J."/>
            <person name="Woyke T."/>
            <person name="Hallam S.J."/>
            <person name="Tyson G.W."/>
            <person name="Wegener G."/>
            <person name="Boetius A."/>
            <person name="Orphan V."/>
        </authorList>
    </citation>
    <scope>NUCLEOTIDE SEQUENCE</scope>
</reference>
<evidence type="ECO:0000256" key="4">
    <source>
        <dbReference type="ARBA" id="ARBA00022759"/>
    </source>
</evidence>
<dbReference type="AlphaFoldDB" id="A0A7G9YG84"/>
<comment type="similarity">
    <text evidence="8">Belongs to the CRISPR-associated endoribonuclease Cas2 protein family.</text>
</comment>
<keyword evidence="3 8" id="KW-0479">Metal-binding</keyword>
<keyword evidence="5 8" id="KW-0378">Hydrolase</keyword>
<comment type="function">
    <text evidence="8">CRISPR (clustered regularly interspaced short palindromic repeat), is an adaptive immune system that provides protection against mobile genetic elements (viruses, transposable elements and conjugative plasmids). CRISPR clusters contain sequences complementary to antecedent mobile elements and target invading nucleic acids. CRISPR clusters are transcribed and processed into CRISPR RNA (crRNA). Functions as a ssRNA-specific endoribonuclease. Involved in the integration of spacer DNA into the CRISPR cassette.</text>
</comment>
<evidence type="ECO:0000256" key="6">
    <source>
        <dbReference type="ARBA" id="ARBA00022842"/>
    </source>
</evidence>
<dbReference type="InterPro" id="IPR021127">
    <property type="entry name" value="CRISPR_associated_Cas2"/>
</dbReference>
<protein>
    <recommendedName>
        <fullName evidence="8">CRISPR-associated endoribonuclease Cas2</fullName>
        <ecNumber evidence="8">3.1.-.-</ecNumber>
    </recommendedName>
</protein>
<comment type="subunit">
    <text evidence="8">Homodimer, forms a heterotetramer with a Cas1 homodimer.</text>
</comment>
<dbReference type="GO" id="GO:0016787">
    <property type="term" value="F:hydrolase activity"/>
    <property type="evidence" value="ECO:0007669"/>
    <property type="project" value="UniProtKB-KW"/>
</dbReference>
<dbReference type="SUPFAM" id="SSF143430">
    <property type="entry name" value="TTP0101/SSO1404-like"/>
    <property type="match status" value="1"/>
</dbReference>
<dbReference type="Gene3D" id="3.30.70.240">
    <property type="match status" value="1"/>
</dbReference>
<dbReference type="PANTHER" id="PTHR34405:SF1">
    <property type="entry name" value="CRISPR-ASSOCIATED ENDORIBONUCLEASE CAS2"/>
    <property type="match status" value="1"/>
</dbReference>
<dbReference type="GO" id="GO:0043571">
    <property type="term" value="P:maintenance of CRISPR repeat elements"/>
    <property type="evidence" value="ECO:0007669"/>
    <property type="project" value="UniProtKB-UniRule"/>
</dbReference>
<dbReference type="NCBIfam" id="TIGR01573">
    <property type="entry name" value="cas2"/>
    <property type="match status" value="1"/>
</dbReference>
<dbReference type="EMBL" id="MT631237">
    <property type="protein sequence ID" value="QNO47018.1"/>
    <property type="molecule type" value="Genomic_DNA"/>
</dbReference>
<keyword evidence="2 8" id="KW-0540">Nuclease</keyword>
<dbReference type="CDD" id="cd09725">
    <property type="entry name" value="Cas2_I_II_III"/>
    <property type="match status" value="1"/>
</dbReference>
<comment type="cofactor">
    <cofactor evidence="1 8">
        <name>Mg(2+)</name>
        <dbReference type="ChEBI" id="CHEBI:18420"/>
    </cofactor>
</comment>
<dbReference type="PANTHER" id="PTHR34405">
    <property type="entry name" value="CRISPR-ASSOCIATED ENDORIBONUCLEASE CAS2"/>
    <property type="match status" value="1"/>
</dbReference>
<sequence>MYVVIVYDIGIERLNKVRIFLKQYLNWVQNSVLEGELTKAEYMLVLSRLKELIDPDEDCIFCYHVRDQKFLGFDELGTRKAEIDTII</sequence>
<dbReference type="InterPro" id="IPR019199">
    <property type="entry name" value="Virulence_VapD/CRISPR_Cas2"/>
</dbReference>
<keyword evidence="6 8" id="KW-0460">Magnesium</keyword>
<evidence type="ECO:0000256" key="1">
    <source>
        <dbReference type="ARBA" id="ARBA00001946"/>
    </source>
</evidence>
<accession>A0A7G9YG84</accession>
<evidence type="ECO:0000256" key="8">
    <source>
        <dbReference type="HAMAP-Rule" id="MF_01471"/>
    </source>
</evidence>